<accession>A0A484M5I5</accession>
<evidence type="ECO:0000313" key="3">
    <source>
        <dbReference type="Proteomes" id="UP000595140"/>
    </source>
</evidence>
<dbReference type="GO" id="GO:0080156">
    <property type="term" value="P:mitochondrial mRNA modification"/>
    <property type="evidence" value="ECO:0007669"/>
    <property type="project" value="TreeGrafter"/>
</dbReference>
<proteinExistence type="predicted"/>
<feature type="compositionally biased region" description="Basic and acidic residues" evidence="1">
    <location>
        <begin position="67"/>
        <end position="92"/>
    </location>
</feature>
<evidence type="ECO:0000256" key="1">
    <source>
        <dbReference type="SAM" id="MobiDB-lite"/>
    </source>
</evidence>
<dbReference type="GO" id="GO:0005739">
    <property type="term" value="C:mitochondrion"/>
    <property type="evidence" value="ECO:0007669"/>
    <property type="project" value="TreeGrafter"/>
</dbReference>
<dbReference type="PANTHER" id="PTHR31346:SF1">
    <property type="entry name" value="MULTIPLE ORGANELLAR RNA EDITING FACTOR 3, MITOCHONDRIAL"/>
    <property type="match status" value="1"/>
</dbReference>
<dbReference type="OrthoDB" id="1913091at2759"/>
<dbReference type="GO" id="GO:0016554">
    <property type="term" value="P:cytidine to uridine editing"/>
    <property type="evidence" value="ECO:0007669"/>
    <property type="project" value="InterPro"/>
</dbReference>
<dbReference type="PANTHER" id="PTHR31346">
    <property type="entry name" value="MULTIPLE ORGANELLAR RNA EDITING FACTOR 2, CHLOROPLASTIC-RELATED-RELATED"/>
    <property type="match status" value="1"/>
</dbReference>
<organism evidence="2 3">
    <name type="scientific">Cuscuta campestris</name>
    <dbReference type="NCBI Taxonomy" id="132261"/>
    <lineage>
        <taxon>Eukaryota</taxon>
        <taxon>Viridiplantae</taxon>
        <taxon>Streptophyta</taxon>
        <taxon>Embryophyta</taxon>
        <taxon>Tracheophyta</taxon>
        <taxon>Spermatophyta</taxon>
        <taxon>Magnoliopsida</taxon>
        <taxon>eudicotyledons</taxon>
        <taxon>Gunneridae</taxon>
        <taxon>Pentapetalae</taxon>
        <taxon>asterids</taxon>
        <taxon>lamiids</taxon>
        <taxon>Solanales</taxon>
        <taxon>Convolvulaceae</taxon>
        <taxon>Cuscuteae</taxon>
        <taxon>Cuscuta</taxon>
        <taxon>Cuscuta subgen. Grammica</taxon>
        <taxon>Cuscuta sect. Cleistogrammica</taxon>
    </lineage>
</organism>
<evidence type="ECO:0000313" key="2">
    <source>
        <dbReference type="EMBL" id="VFQ83829.1"/>
    </source>
</evidence>
<keyword evidence="3" id="KW-1185">Reference proteome</keyword>
<reference evidence="2 3" key="1">
    <citation type="submission" date="2018-04" db="EMBL/GenBank/DDBJ databases">
        <authorList>
            <person name="Vogel A."/>
        </authorList>
    </citation>
    <scope>NUCLEOTIDE SEQUENCE [LARGE SCALE GENOMIC DNA]</scope>
</reference>
<name>A0A484M5I5_9ASTE</name>
<dbReference type="InterPro" id="IPR039206">
    <property type="entry name" value="MORF/ORRM1/DAG-like"/>
</dbReference>
<dbReference type="AlphaFoldDB" id="A0A484M5I5"/>
<sequence>MQGITDLVSFGIPEPLQREGDNTNRLPGVMWVLPDLYLDVRKKDYGGDLFVDGKVIPRPQYKFNWRQNDRNRPRPRYDRRRETVQISRRQEVSQHAAPLQHLEPCGDV</sequence>
<protein>
    <submittedName>
        <fullName evidence="2">Uncharacterized protein</fullName>
    </submittedName>
</protein>
<dbReference type="EMBL" id="OOIL02002608">
    <property type="protein sequence ID" value="VFQ83829.1"/>
    <property type="molecule type" value="Genomic_DNA"/>
</dbReference>
<dbReference type="Proteomes" id="UP000595140">
    <property type="component" value="Unassembled WGS sequence"/>
</dbReference>
<feature type="region of interest" description="Disordered" evidence="1">
    <location>
        <begin position="65"/>
        <end position="108"/>
    </location>
</feature>
<gene>
    <name evidence="2" type="ORF">CCAM_LOCUS25605</name>
</gene>